<dbReference type="SUPFAM" id="SSF50494">
    <property type="entry name" value="Trypsin-like serine proteases"/>
    <property type="match status" value="1"/>
</dbReference>
<evidence type="ECO:0000256" key="2">
    <source>
        <dbReference type="ARBA" id="ARBA00010541"/>
    </source>
</evidence>
<dbReference type="Pfam" id="PF13180">
    <property type="entry name" value="PDZ_2"/>
    <property type="match status" value="1"/>
</dbReference>
<dbReference type="InterPro" id="IPR001940">
    <property type="entry name" value="Peptidase_S1C"/>
</dbReference>
<evidence type="ECO:0000256" key="4">
    <source>
        <dbReference type="ARBA" id="ARBA00022729"/>
    </source>
</evidence>
<keyword evidence="7" id="KW-0378">Hydrolase</keyword>
<dbReference type="Pfam" id="PF17820">
    <property type="entry name" value="PDZ_6"/>
    <property type="match status" value="1"/>
</dbReference>
<dbReference type="InterPro" id="IPR036034">
    <property type="entry name" value="PDZ_sf"/>
</dbReference>
<dbReference type="PRINTS" id="PR00834">
    <property type="entry name" value="PROTEASES2C"/>
</dbReference>
<keyword evidence="14" id="KW-1185">Reference proteome</keyword>
<dbReference type="RefSeq" id="WP_183908332.1">
    <property type="nucleotide sequence ID" value="NZ_JACHXZ010000001.1"/>
</dbReference>
<feature type="active site" description="Charge relay system" evidence="9">
    <location>
        <position position="213"/>
    </location>
</feature>
<keyword evidence="3 13" id="KW-0645">Protease</keyword>
<feature type="active site" description="Charge relay system" evidence="9">
    <location>
        <position position="109"/>
    </location>
</feature>
<feature type="binding site" evidence="10">
    <location>
        <begin position="211"/>
        <end position="213"/>
    </location>
    <ligand>
        <name>substrate</name>
    </ligand>
</feature>
<dbReference type="NCBIfam" id="TIGR02037">
    <property type="entry name" value="degP_htrA_DO"/>
    <property type="match status" value="1"/>
</dbReference>
<evidence type="ECO:0000256" key="1">
    <source>
        <dbReference type="ARBA" id="ARBA00004418"/>
    </source>
</evidence>
<dbReference type="AlphaFoldDB" id="A0A839ULA0"/>
<evidence type="ECO:0000256" key="7">
    <source>
        <dbReference type="ARBA" id="ARBA00022801"/>
    </source>
</evidence>
<dbReference type="Gene3D" id="2.40.10.120">
    <property type="match status" value="1"/>
</dbReference>
<dbReference type="SMART" id="SM00228">
    <property type="entry name" value="PDZ"/>
    <property type="match status" value="2"/>
</dbReference>
<dbReference type="Proteomes" id="UP000559987">
    <property type="component" value="Unassembled WGS sequence"/>
</dbReference>
<reference evidence="13 14" key="1">
    <citation type="submission" date="2020-08" db="EMBL/GenBank/DDBJ databases">
        <title>Genomic Encyclopedia of Type Strains, Phase III (KMG-III): the genomes of soil and plant-associated and newly described type strains.</title>
        <authorList>
            <person name="Whitman W."/>
        </authorList>
    </citation>
    <scope>NUCLEOTIDE SEQUENCE [LARGE SCALE GENOMIC DNA]</scope>
    <source>
        <strain evidence="13 14">CECT 8571</strain>
    </source>
</reference>
<dbReference type="InterPro" id="IPR001478">
    <property type="entry name" value="PDZ"/>
</dbReference>
<comment type="similarity">
    <text evidence="2">Belongs to the peptidase S1C family.</text>
</comment>
<feature type="active site" description="Charge relay system" evidence="9">
    <location>
        <position position="139"/>
    </location>
</feature>
<dbReference type="InterPro" id="IPR041489">
    <property type="entry name" value="PDZ_6"/>
</dbReference>
<proteinExistence type="inferred from homology"/>
<dbReference type="PROSITE" id="PS50106">
    <property type="entry name" value="PDZ"/>
    <property type="match status" value="2"/>
</dbReference>
<keyword evidence="6" id="KW-0574">Periplasm</keyword>
<organism evidence="13 14">
    <name type="scientific">Simiduia aestuariiviva</name>
    <dbReference type="NCBI Taxonomy" id="1510459"/>
    <lineage>
        <taxon>Bacteria</taxon>
        <taxon>Pseudomonadati</taxon>
        <taxon>Pseudomonadota</taxon>
        <taxon>Gammaproteobacteria</taxon>
        <taxon>Cellvibrionales</taxon>
        <taxon>Cellvibrionaceae</taxon>
        <taxon>Simiduia</taxon>
    </lineage>
</organism>
<feature type="binding site" evidence="10">
    <location>
        <position position="139"/>
    </location>
    <ligand>
        <name>substrate</name>
    </ligand>
</feature>
<evidence type="ECO:0000256" key="10">
    <source>
        <dbReference type="PIRSR" id="PIRSR611782-2"/>
    </source>
</evidence>
<feature type="chain" id="PRO_5038667889" evidence="11">
    <location>
        <begin position="19"/>
        <end position="452"/>
    </location>
</feature>
<evidence type="ECO:0000313" key="14">
    <source>
        <dbReference type="Proteomes" id="UP000559987"/>
    </source>
</evidence>
<evidence type="ECO:0000256" key="11">
    <source>
        <dbReference type="SAM" id="SignalP"/>
    </source>
</evidence>
<name>A0A839ULA0_9GAMM</name>
<dbReference type="GO" id="GO:0042597">
    <property type="term" value="C:periplasmic space"/>
    <property type="evidence" value="ECO:0007669"/>
    <property type="project" value="UniProtKB-SubCell"/>
</dbReference>
<feature type="domain" description="PDZ" evidence="12">
    <location>
        <begin position="377"/>
        <end position="444"/>
    </location>
</feature>
<keyword evidence="4 11" id="KW-0732">Signal</keyword>
<dbReference type="GO" id="GO:0004252">
    <property type="term" value="F:serine-type endopeptidase activity"/>
    <property type="evidence" value="ECO:0007669"/>
    <property type="project" value="InterPro"/>
</dbReference>
<keyword evidence="5" id="KW-0677">Repeat</keyword>
<dbReference type="InterPro" id="IPR011782">
    <property type="entry name" value="Pept_S1C_Do"/>
</dbReference>
<evidence type="ECO:0000256" key="5">
    <source>
        <dbReference type="ARBA" id="ARBA00022737"/>
    </source>
</evidence>
<comment type="caution">
    <text evidence="13">The sequence shown here is derived from an EMBL/GenBank/DDBJ whole genome shotgun (WGS) entry which is preliminary data.</text>
</comment>
<dbReference type="Gene3D" id="2.30.42.10">
    <property type="match status" value="2"/>
</dbReference>
<dbReference type="InterPro" id="IPR009003">
    <property type="entry name" value="Peptidase_S1_PA"/>
</dbReference>
<dbReference type="EMBL" id="JACHXZ010000001">
    <property type="protein sequence ID" value="MBB3167531.1"/>
    <property type="molecule type" value="Genomic_DNA"/>
</dbReference>
<dbReference type="GO" id="GO:0006508">
    <property type="term" value="P:proteolysis"/>
    <property type="evidence" value="ECO:0007669"/>
    <property type="project" value="UniProtKB-KW"/>
</dbReference>
<evidence type="ECO:0000313" key="13">
    <source>
        <dbReference type="EMBL" id="MBB3167531.1"/>
    </source>
</evidence>
<evidence type="ECO:0000256" key="3">
    <source>
        <dbReference type="ARBA" id="ARBA00022670"/>
    </source>
</evidence>
<sequence length="452" mass="48033">MKKFARFILLLSSFTLHASAVYSALPAVDADGKPFPSLAPMLKQVNPAVVNIATYSTQQYNHNPLLNDPFFRHFFNVPRHYQQPKKRQQSAGSGVIVDAQDGIIITNYHVIKDADQVQVSLIDGRTFAAIIRGTDPELDIAVLQIQADQLTAVSTLGRFTVEVGDYVVAIGNPFGLGQTVTTGIVSALGRSGLGIEGFENFIQTDASINPGNSGGALVNLAGELVGINTAIIAPAGGNVGIGFAIPTAMALASMRQILKYGEVRRGDLGLGLQDISPDLRNAFQLPLGQHGALVSEVHPNSTAHAAGLRVGDIVVAIDGDATHSSAQLRSLLAVKAIGDTVTLTILREGREHALNVDIQPPQIASADASDIHPLLSGLQLENAADNQGIWVTAMARNAPAAFSGLRPGDVIVAIDKRRVKNLHDLATIARQGGRTLLLQILRNGRSYYVQLR</sequence>
<comment type="subcellular location">
    <subcellularLocation>
        <location evidence="1">Periplasm</location>
    </subcellularLocation>
</comment>
<evidence type="ECO:0000256" key="6">
    <source>
        <dbReference type="ARBA" id="ARBA00022764"/>
    </source>
</evidence>
<gene>
    <name evidence="13" type="ORF">FHS30_000707</name>
</gene>
<protein>
    <submittedName>
        <fullName evidence="13">Do/DeqQ family serine protease</fullName>
    </submittedName>
</protein>
<accession>A0A839ULA0</accession>
<feature type="binding site" evidence="10">
    <location>
        <position position="109"/>
    </location>
    <ligand>
        <name>substrate</name>
    </ligand>
</feature>
<evidence type="ECO:0000259" key="12">
    <source>
        <dbReference type="PROSITE" id="PS50106"/>
    </source>
</evidence>
<dbReference type="PANTHER" id="PTHR22939:SF129">
    <property type="entry name" value="SERINE PROTEASE HTRA2, MITOCHONDRIAL"/>
    <property type="match status" value="1"/>
</dbReference>
<feature type="signal peptide" evidence="11">
    <location>
        <begin position="1"/>
        <end position="18"/>
    </location>
</feature>
<keyword evidence="8" id="KW-0720">Serine protease</keyword>
<dbReference type="SUPFAM" id="SSF50156">
    <property type="entry name" value="PDZ domain-like"/>
    <property type="match status" value="2"/>
</dbReference>
<dbReference type="Pfam" id="PF13365">
    <property type="entry name" value="Trypsin_2"/>
    <property type="match status" value="1"/>
</dbReference>
<dbReference type="PANTHER" id="PTHR22939">
    <property type="entry name" value="SERINE PROTEASE FAMILY S1C HTRA-RELATED"/>
    <property type="match status" value="1"/>
</dbReference>
<feature type="binding site" evidence="10">
    <location>
        <begin position="229"/>
        <end position="233"/>
    </location>
    <ligand>
        <name>substrate</name>
    </ligand>
</feature>
<evidence type="ECO:0000256" key="8">
    <source>
        <dbReference type="ARBA" id="ARBA00022825"/>
    </source>
</evidence>
<feature type="domain" description="PDZ" evidence="12">
    <location>
        <begin position="257"/>
        <end position="349"/>
    </location>
</feature>
<evidence type="ECO:0000256" key="9">
    <source>
        <dbReference type="PIRSR" id="PIRSR611782-1"/>
    </source>
</evidence>